<proteinExistence type="predicted"/>
<sequence>STLSSSNNVRHVDFRCPGDIEINGQHMMCGVKVPLGEIVPNTPLTSYSFISLFDLSRLITVSTQSHIPENIRLARLLDNSYDNITASSLGLAMSFYRSRCIHVALASAADAGTTVAGFPPRSNMDPYNLSQMYDVAVQYANDHPWSSNSWLTIKPRRTLLLLPEGFGDVLRCFEAGGMSARTVIVPEDIESDWFAEEWSAIIMISSGQYADLPRWKNAWFLLMKAVSAGSDLIMLPGPRDCQDWGKTVDLLRDIAEETSAQRPSLKQKIRCLLPLKSHHSMADAPFDRLADKINLVTGRHFTQSAAKRFWSATLRQHSAILRMPQCKRLPEHKKFDGRDSHQQNLPDQGESVPITTEYIEFAPE</sequence>
<evidence type="ECO:0000256" key="1">
    <source>
        <dbReference type="SAM" id="MobiDB-lite"/>
    </source>
</evidence>
<feature type="region of interest" description="Disordered" evidence="1">
    <location>
        <begin position="332"/>
        <end position="353"/>
    </location>
</feature>
<evidence type="ECO:0000313" key="2">
    <source>
        <dbReference type="EMBL" id="KAK5984513.1"/>
    </source>
</evidence>
<dbReference type="Proteomes" id="UP001331761">
    <property type="component" value="Unassembled WGS sequence"/>
</dbReference>
<feature type="non-terminal residue" evidence="2">
    <location>
        <position position="1"/>
    </location>
</feature>
<protein>
    <submittedName>
        <fullName evidence="2">Uncharacterized protein</fullName>
    </submittedName>
</protein>
<comment type="caution">
    <text evidence="2">The sequence shown here is derived from an EMBL/GenBank/DDBJ whole genome shotgun (WGS) entry which is preliminary data.</text>
</comment>
<dbReference type="EMBL" id="WIXE01002791">
    <property type="protein sequence ID" value="KAK5984513.1"/>
    <property type="molecule type" value="Genomic_DNA"/>
</dbReference>
<organism evidence="2 3">
    <name type="scientific">Trichostrongylus colubriformis</name>
    <name type="common">Black scour worm</name>
    <dbReference type="NCBI Taxonomy" id="6319"/>
    <lineage>
        <taxon>Eukaryota</taxon>
        <taxon>Metazoa</taxon>
        <taxon>Ecdysozoa</taxon>
        <taxon>Nematoda</taxon>
        <taxon>Chromadorea</taxon>
        <taxon>Rhabditida</taxon>
        <taxon>Rhabditina</taxon>
        <taxon>Rhabditomorpha</taxon>
        <taxon>Strongyloidea</taxon>
        <taxon>Trichostrongylidae</taxon>
        <taxon>Trichostrongylus</taxon>
    </lineage>
</organism>
<accession>A0AAN8IUU6</accession>
<dbReference type="AlphaFoldDB" id="A0AAN8IUU6"/>
<reference evidence="2 3" key="1">
    <citation type="submission" date="2019-10" db="EMBL/GenBank/DDBJ databases">
        <title>Assembly and Annotation for the nematode Trichostrongylus colubriformis.</title>
        <authorList>
            <person name="Martin J."/>
        </authorList>
    </citation>
    <scope>NUCLEOTIDE SEQUENCE [LARGE SCALE GENOMIC DNA]</scope>
    <source>
        <strain evidence="2">G859</strain>
        <tissue evidence="2">Whole worm</tissue>
    </source>
</reference>
<feature type="compositionally biased region" description="Basic and acidic residues" evidence="1">
    <location>
        <begin position="332"/>
        <end position="341"/>
    </location>
</feature>
<keyword evidence="3" id="KW-1185">Reference proteome</keyword>
<name>A0AAN8IUU6_TRICO</name>
<gene>
    <name evidence="2" type="ORF">GCK32_022389</name>
</gene>
<evidence type="ECO:0000313" key="3">
    <source>
        <dbReference type="Proteomes" id="UP001331761"/>
    </source>
</evidence>